<feature type="region of interest" description="Disordered" evidence="2">
    <location>
        <begin position="666"/>
        <end position="775"/>
    </location>
</feature>
<evidence type="ECO:0000313" key="3">
    <source>
        <dbReference type="EMBL" id="NWW32669.1"/>
    </source>
</evidence>
<evidence type="ECO:0000256" key="2">
    <source>
        <dbReference type="SAM" id="MobiDB-lite"/>
    </source>
</evidence>
<dbReference type="EMBL" id="VZRT01000280">
    <property type="protein sequence ID" value="NWW32669.1"/>
    <property type="molecule type" value="Genomic_DNA"/>
</dbReference>
<protein>
    <submittedName>
        <fullName evidence="3">LUZP1 protein</fullName>
    </submittedName>
</protein>
<feature type="non-terminal residue" evidence="3">
    <location>
        <position position="1"/>
    </location>
</feature>
<feature type="compositionally biased region" description="Basic and acidic residues" evidence="2">
    <location>
        <begin position="258"/>
        <end position="295"/>
    </location>
</feature>
<keyword evidence="4" id="KW-1185">Reference proteome</keyword>
<dbReference type="GO" id="GO:0021503">
    <property type="term" value="P:neural fold bending"/>
    <property type="evidence" value="ECO:0007669"/>
    <property type="project" value="TreeGrafter"/>
</dbReference>
<feature type="compositionally biased region" description="Polar residues" evidence="2">
    <location>
        <begin position="440"/>
        <end position="449"/>
    </location>
</feature>
<organism evidence="3 4">
    <name type="scientific">Panurus biarmicus</name>
    <name type="common">Bearded tit</name>
    <dbReference type="NCBI Taxonomy" id="181101"/>
    <lineage>
        <taxon>Eukaryota</taxon>
        <taxon>Metazoa</taxon>
        <taxon>Chordata</taxon>
        <taxon>Craniata</taxon>
        <taxon>Vertebrata</taxon>
        <taxon>Euteleostomi</taxon>
        <taxon>Archelosauria</taxon>
        <taxon>Archosauria</taxon>
        <taxon>Dinosauria</taxon>
        <taxon>Saurischia</taxon>
        <taxon>Theropoda</taxon>
        <taxon>Coelurosauria</taxon>
        <taxon>Aves</taxon>
        <taxon>Neognathae</taxon>
        <taxon>Neoaves</taxon>
        <taxon>Telluraves</taxon>
        <taxon>Australaves</taxon>
        <taxon>Passeriformes</taxon>
        <taxon>Sylvioidea</taxon>
        <taxon>Sylviidae</taxon>
        <taxon>Sylviidae incertae sedis</taxon>
        <taxon>Panurus</taxon>
    </lineage>
</organism>
<feature type="compositionally biased region" description="Polar residues" evidence="2">
    <location>
        <begin position="567"/>
        <end position="581"/>
    </location>
</feature>
<feature type="compositionally biased region" description="Basic and acidic residues" evidence="2">
    <location>
        <begin position="740"/>
        <end position="753"/>
    </location>
</feature>
<reference evidence="3 4" key="1">
    <citation type="submission" date="2019-09" db="EMBL/GenBank/DDBJ databases">
        <title>Bird 10,000 Genomes (B10K) Project - Family phase.</title>
        <authorList>
            <person name="Zhang G."/>
        </authorList>
    </citation>
    <scope>NUCLEOTIDE SEQUENCE [LARGE SCALE GENOMIC DNA]</scope>
    <source>
        <strain evidence="3">B10K-DU-030-18</strain>
    </source>
</reference>
<sequence>MAECTGYKETSNRHLRFKLQSLSRRLDELEEATKNLQKAEDELLDLQDKVIQAEGSNSSMLADIEALRKRVLKIEGKDEEIRKAEELCRLMKEKLEEEESLTRDLKSEIELLQRRMAELEKLEEAFSRSKNDCTQLCLSLNEEKNLTKKISTELEILRVKVKELESSEDRLDKTEQTLTAELEKLKSLALSFITERKHFNEREKQNEKIIQELTQKLEQNNKLNRADQTRNASNLSNNLLDRNDMRIEDDLTSALPSKETRRKGSVDYLKHVENETRNKSENQKNKNQEDNKVKDLTQEIEKLKTQIKHFESLEEELKKVRAKNNDLQDSYLSEQNKNKLLTGQLEEIKMQIKKQKDLENGEVENEDTSFSSRGKHERPKYRGVLTDLTAAKHKPRELSPQQRRERARNRDFSLSNDSYSHSGKQVPSPSLMNRKAGKTSGASALSDTAVTDARRLEEKSLVSTISSGQKEGCIMQNEGKRSKEQPSVLSRYPPAAQEQKSWKAPSKPVGDTGLRSKAEKPSQVHRGNCQNGADTRDEKSSKGESTGSLAEKLKTSQAEVSECLGDTQLTRGNHTSSNGTASAYRYHVSSSGSVSDSAGSKVEAANTSAASHRQPSEGRAKRAGMSQEKEAADTSLESVKLSALTKRSHYSRSQEDILQILTGLDKEGTEQSSSAATDHANMGLKTDSKTIQSNQEKLNSDEESGRGKKPTTQSDFETRKKVSSKQFSNSRGVFRASLFENDKKPVNDEDSTKCIKPSDASTGGLKSRRSFSPREALRSKAIIKPAIVEKDMKAIMGGTVSEAESEKQKSTFKMVTNKMTSSITIFPSEPTAPRTTADIAAKERHVTTSNIRVASNEPSPSITSNVPSPFEISVNRSALKSSEADRSGEAAPRSKAETVVSRSSIMLKTSELLERSSETPLETISWKNHGSSDAGSSETKHVTVRSSWRTRQGLHSLEDSQTKVEKSATFSATNLCRSSVDLLEGEGNSSKTDFLEQTSSRTSATANSWSAPELGSRRTRSNLSASELLTRRSCASDPTAAAAWQRATLP</sequence>
<feature type="compositionally biased region" description="Polar residues" evidence="2">
    <location>
        <begin position="412"/>
        <end position="431"/>
    </location>
</feature>
<dbReference type="PANTHER" id="PTHR23166:SF7">
    <property type="entry name" value="LEUCINE ZIPPER PROTEIN 1"/>
    <property type="match status" value="1"/>
</dbReference>
<feature type="region of interest" description="Disordered" evidence="2">
    <location>
        <begin position="914"/>
        <end position="948"/>
    </location>
</feature>
<feature type="compositionally biased region" description="Polar residues" evidence="2">
    <location>
        <begin position="987"/>
        <end position="1010"/>
    </location>
</feature>
<proteinExistence type="predicted"/>
<dbReference type="AlphaFoldDB" id="A0A7K6M795"/>
<feature type="compositionally biased region" description="Basic and acidic residues" evidence="2">
    <location>
        <begin position="882"/>
        <end position="896"/>
    </location>
</feature>
<feature type="compositionally biased region" description="Polar residues" evidence="2">
    <location>
        <begin position="918"/>
        <end position="937"/>
    </location>
</feature>
<dbReference type="InterPro" id="IPR050719">
    <property type="entry name" value="Cortactin-Actin_Reg"/>
</dbReference>
<gene>
    <name evidence="3" type="primary">Luzp1</name>
    <name evidence="3" type="ORF">PANBIA_R13975</name>
</gene>
<comment type="caution">
    <text evidence="3">The sequence shown here is derived from an EMBL/GenBank/DDBJ whole genome shotgun (WGS) entry which is preliminary data.</text>
</comment>
<evidence type="ECO:0000256" key="1">
    <source>
        <dbReference type="ARBA" id="ARBA00023054"/>
    </source>
</evidence>
<feature type="compositionally biased region" description="Low complexity" evidence="2">
    <location>
        <begin position="230"/>
        <end position="240"/>
    </location>
</feature>
<feature type="region of interest" description="Disordered" evidence="2">
    <location>
        <begin position="353"/>
        <end position="654"/>
    </location>
</feature>
<feature type="region of interest" description="Disordered" evidence="2">
    <location>
        <begin position="220"/>
        <end position="295"/>
    </location>
</feature>
<dbReference type="PANTHER" id="PTHR23166">
    <property type="entry name" value="FILAMIN/GPBP-INTERACTING PROTEIN"/>
    <property type="match status" value="1"/>
</dbReference>
<feature type="compositionally biased region" description="Basic and acidic residues" evidence="2">
    <location>
        <begin position="402"/>
        <end position="411"/>
    </location>
</feature>
<feature type="region of interest" description="Disordered" evidence="2">
    <location>
        <begin position="877"/>
        <end position="897"/>
    </location>
</feature>
<evidence type="ECO:0000313" key="4">
    <source>
        <dbReference type="Proteomes" id="UP000545574"/>
    </source>
</evidence>
<accession>A0A7K6M795</accession>
<feature type="region of interest" description="Disordered" evidence="2">
    <location>
        <begin position="987"/>
        <end position="1032"/>
    </location>
</feature>
<name>A0A7K6M795_PANBI</name>
<feature type="non-terminal residue" evidence="3">
    <location>
        <position position="1050"/>
    </location>
</feature>
<keyword evidence="1" id="KW-0175">Coiled coil</keyword>
<dbReference type="Proteomes" id="UP000545574">
    <property type="component" value="Unassembled WGS sequence"/>
</dbReference>
<feature type="compositionally biased region" description="Low complexity" evidence="2">
    <location>
        <begin position="588"/>
        <end position="600"/>
    </location>
</feature>